<dbReference type="RefSeq" id="WP_063516341.1">
    <property type="nucleotide sequence ID" value="NZ_CAUFDJ010000008.1"/>
</dbReference>
<accession>A0A5P2TSL9</accession>
<feature type="compositionally biased region" description="Basic and acidic residues" evidence="1">
    <location>
        <begin position="77"/>
        <end position="87"/>
    </location>
</feature>
<dbReference type="KEGG" id="lhb:D1010_07420"/>
<proteinExistence type="predicted"/>
<evidence type="ECO:0000313" key="2">
    <source>
        <dbReference type="EMBL" id="QFR23240.1"/>
    </source>
</evidence>
<protein>
    <submittedName>
        <fullName evidence="2">Uncharacterized protein</fullName>
    </submittedName>
</protein>
<evidence type="ECO:0000313" key="3">
    <source>
        <dbReference type="Proteomes" id="UP000326779"/>
    </source>
</evidence>
<feature type="region of interest" description="Disordered" evidence="1">
    <location>
        <begin position="55"/>
        <end position="87"/>
    </location>
</feature>
<dbReference type="EMBL" id="CP045143">
    <property type="protein sequence ID" value="QFR23240.1"/>
    <property type="molecule type" value="Genomic_DNA"/>
</dbReference>
<reference evidence="2 3" key="1">
    <citation type="submission" date="2019-10" db="EMBL/GenBank/DDBJ databases">
        <title>The completed genome of Lactobacillus harbinensis M1.</title>
        <authorList>
            <person name="Zheng Y."/>
        </authorList>
    </citation>
    <scope>NUCLEOTIDE SEQUENCE [LARGE SCALE GENOMIC DNA]</scope>
    <source>
        <strain evidence="2 3">M1</strain>
    </source>
</reference>
<dbReference type="GeneID" id="78508823"/>
<sequence length="87" mass="9381">MAAEMHTERKLGRMLAADERRLLGTSRIIAERLYLVTRDAAGALLSIRGEAAPAKAAQPRGHATGSKIEMTAASAEIKPKPTDRSLR</sequence>
<gene>
    <name evidence="2" type="ORF">D1010_07420</name>
</gene>
<organism evidence="2 3">
    <name type="scientific">Schleiferilactobacillus harbinensis</name>
    <dbReference type="NCBI Taxonomy" id="304207"/>
    <lineage>
        <taxon>Bacteria</taxon>
        <taxon>Bacillati</taxon>
        <taxon>Bacillota</taxon>
        <taxon>Bacilli</taxon>
        <taxon>Lactobacillales</taxon>
        <taxon>Lactobacillaceae</taxon>
        <taxon>Schleiferilactobacillus</taxon>
    </lineage>
</organism>
<dbReference type="AlphaFoldDB" id="A0A5P2TSL9"/>
<evidence type="ECO:0000256" key="1">
    <source>
        <dbReference type="SAM" id="MobiDB-lite"/>
    </source>
</evidence>
<name>A0A5P2TSL9_9LACO</name>
<dbReference type="Proteomes" id="UP000326779">
    <property type="component" value="Chromosome"/>
</dbReference>